<gene>
    <name evidence="2" type="ORF">DMB68_14100</name>
</gene>
<dbReference type="Pfam" id="PF14300">
    <property type="entry name" value="DMP19"/>
    <property type="match status" value="1"/>
</dbReference>
<dbReference type="AlphaFoldDB" id="A0A2V4C140"/>
<sequence>MQQSDKYSGLSWMTEELKSQLILRDKIVLEQDFDSLFQLKDNSDFSIALHEILINKNEKSPEKLNSIELNLFLCMHIENAGQADSILSFLQEWYPQYSKEVVNALNEIGAVKSSEIIRQAVELLPKNGSWFFDSSDEKTESLMEKMDREFSSYPDGLLKDLYRNYAENNKSKILINRT</sequence>
<dbReference type="OrthoDB" id="1448278at2"/>
<dbReference type="RefSeq" id="WP_110347318.1">
    <property type="nucleotide sequence ID" value="NZ_QJHL01000003.1"/>
</dbReference>
<feature type="domain" description="DNA mimic protein DMP19 C-terminal" evidence="1">
    <location>
        <begin position="62"/>
        <end position="169"/>
    </location>
</feature>
<reference evidence="2 3" key="1">
    <citation type="submission" date="2018-05" db="EMBL/GenBank/DDBJ databases">
        <title>Flavobacterium sp. strain IMCC34758, incomplete genome.</title>
        <authorList>
            <person name="Joung Y."/>
        </authorList>
    </citation>
    <scope>NUCLEOTIDE SEQUENCE [LARGE SCALE GENOMIC DNA]</scope>
    <source>
        <strain evidence="2 3">IMCC34758</strain>
    </source>
</reference>
<name>A0A2V4C140_9FLAO</name>
<evidence type="ECO:0000259" key="1">
    <source>
        <dbReference type="Pfam" id="PF14300"/>
    </source>
</evidence>
<organism evidence="2 3">
    <name type="scientific">Flavobacterium hydrophilum</name>
    <dbReference type="NCBI Taxonomy" id="2211445"/>
    <lineage>
        <taxon>Bacteria</taxon>
        <taxon>Pseudomonadati</taxon>
        <taxon>Bacteroidota</taxon>
        <taxon>Flavobacteriia</taxon>
        <taxon>Flavobacteriales</taxon>
        <taxon>Flavobacteriaceae</taxon>
        <taxon>Flavobacterium</taxon>
    </lineage>
</organism>
<dbReference type="Proteomes" id="UP000247681">
    <property type="component" value="Unassembled WGS sequence"/>
</dbReference>
<dbReference type="InterPro" id="IPR025402">
    <property type="entry name" value="DMP19_C"/>
</dbReference>
<comment type="caution">
    <text evidence="2">The sequence shown here is derived from an EMBL/GenBank/DDBJ whole genome shotgun (WGS) entry which is preliminary data.</text>
</comment>
<evidence type="ECO:0000313" key="3">
    <source>
        <dbReference type="Proteomes" id="UP000247681"/>
    </source>
</evidence>
<proteinExistence type="predicted"/>
<accession>A0A2V4C140</accession>
<dbReference type="EMBL" id="QJHL01000003">
    <property type="protein sequence ID" value="PXY44592.1"/>
    <property type="molecule type" value="Genomic_DNA"/>
</dbReference>
<dbReference type="Gene3D" id="1.20.1420.60">
    <property type="match status" value="1"/>
</dbReference>
<protein>
    <recommendedName>
        <fullName evidence="1">DNA mimic protein DMP19 C-terminal domain-containing protein</fullName>
    </recommendedName>
</protein>
<evidence type="ECO:0000313" key="2">
    <source>
        <dbReference type="EMBL" id="PXY44592.1"/>
    </source>
</evidence>
<keyword evidence="3" id="KW-1185">Reference proteome</keyword>